<dbReference type="AlphaFoldDB" id="A0A914E516"/>
<reference evidence="4" key="1">
    <citation type="submission" date="2022-11" db="UniProtKB">
        <authorList>
            <consortium name="WormBaseParasite"/>
        </authorList>
    </citation>
    <scope>IDENTIFICATION</scope>
</reference>
<evidence type="ECO:0000259" key="2">
    <source>
        <dbReference type="Pfam" id="PF14295"/>
    </source>
</evidence>
<feature type="chain" id="PRO_5037756300" evidence="1">
    <location>
        <begin position="23"/>
        <end position="149"/>
    </location>
</feature>
<organism evidence="3 4">
    <name type="scientific">Acrobeloides nanus</name>
    <dbReference type="NCBI Taxonomy" id="290746"/>
    <lineage>
        <taxon>Eukaryota</taxon>
        <taxon>Metazoa</taxon>
        <taxon>Ecdysozoa</taxon>
        <taxon>Nematoda</taxon>
        <taxon>Chromadorea</taxon>
        <taxon>Rhabditida</taxon>
        <taxon>Tylenchina</taxon>
        <taxon>Cephalobomorpha</taxon>
        <taxon>Cephaloboidea</taxon>
        <taxon>Cephalobidae</taxon>
        <taxon>Acrobeloides</taxon>
    </lineage>
</organism>
<protein>
    <submittedName>
        <fullName evidence="4">Apple domain-containing protein</fullName>
    </submittedName>
</protein>
<dbReference type="Gene3D" id="2.60.120.200">
    <property type="match status" value="1"/>
</dbReference>
<evidence type="ECO:0000313" key="4">
    <source>
        <dbReference type="WBParaSite" id="ACRNAN_scaffold564.g7843.t1"/>
    </source>
</evidence>
<keyword evidence="3" id="KW-1185">Reference proteome</keyword>
<evidence type="ECO:0000313" key="3">
    <source>
        <dbReference type="Proteomes" id="UP000887540"/>
    </source>
</evidence>
<feature type="signal peptide" evidence="1">
    <location>
        <begin position="1"/>
        <end position="22"/>
    </location>
</feature>
<dbReference type="InterPro" id="IPR003609">
    <property type="entry name" value="Pan_app"/>
</dbReference>
<dbReference type="WBParaSite" id="ACRNAN_scaffold564.g7843.t1">
    <property type="protein sequence ID" value="ACRNAN_scaffold564.g7843.t1"/>
    <property type="gene ID" value="ACRNAN_scaffold564.g7843"/>
</dbReference>
<feature type="domain" description="Apple" evidence="2">
    <location>
        <begin position="36"/>
        <end position="76"/>
    </location>
</feature>
<name>A0A914E516_9BILA</name>
<accession>A0A914E516</accession>
<keyword evidence="1" id="KW-0732">Signal</keyword>
<sequence length="149" mass="16276">MEIFKISIFLGCIFGFTEKVFGQAGCTTSYNNKAIYGNDLAQVAGSSSSCCLACQQKSGCVAYTWNSINGGTCWLKSATAPIYVANGQFTVMMSPTPARTYSLNISYDSTNFFDLFTFFTHNYNEGYTNYVDKATAMSSGIAKYQGQKV</sequence>
<evidence type="ECO:0000256" key="1">
    <source>
        <dbReference type="SAM" id="SignalP"/>
    </source>
</evidence>
<proteinExistence type="predicted"/>
<dbReference type="Proteomes" id="UP000887540">
    <property type="component" value="Unplaced"/>
</dbReference>
<dbReference type="Gene3D" id="3.50.4.10">
    <property type="entry name" value="Hepatocyte Growth Factor"/>
    <property type="match status" value="1"/>
</dbReference>
<dbReference type="Pfam" id="PF14295">
    <property type="entry name" value="PAN_4"/>
    <property type="match status" value="1"/>
</dbReference>